<organism evidence="2 3">
    <name type="scientific">Caulobacter vibrioides</name>
    <name type="common">Caulobacter crescentus</name>
    <dbReference type="NCBI Taxonomy" id="155892"/>
    <lineage>
        <taxon>Bacteria</taxon>
        <taxon>Pseudomonadati</taxon>
        <taxon>Pseudomonadota</taxon>
        <taxon>Alphaproteobacteria</taxon>
        <taxon>Caulobacterales</taxon>
        <taxon>Caulobacteraceae</taxon>
        <taxon>Caulobacter</taxon>
    </lineage>
</organism>
<dbReference type="AlphaFoldDB" id="A0A290MVX5"/>
<feature type="chain" id="PRO_5012312847" description="Lipoprotein" evidence="1">
    <location>
        <begin position="23"/>
        <end position="159"/>
    </location>
</feature>
<evidence type="ECO:0000256" key="1">
    <source>
        <dbReference type="SAM" id="SignalP"/>
    </source>
</evidence>
<dbReference type="EMBL" id="CP023315">
    <property type="protein sequence ID" value="ATC32520.1"/>
    <property type="molecule type" value="Genomic_DNA"/>
</dbReference>
<protein>
    <recommendedName>
        <fullName evidence="4">Lipoprotein</fullName>
    </recommendedName>
</protein>
<dbReference type="Proteomes" id="UP000217311">
    <property type="component" value="Chromosome"/>
</dbReference>
<gene>
    <name evidence="2" type="ORF">CA606_09255</name>
</gene>
<evidence type="ECO:0000313" key="3">
    <source>
        <dbReference type="Proteomes" id="UP000217311"/>
    </source>
</evidence>
<proteinExistence type="predicted"/>
<evidence type="ECO:0008006" key="4">
    <source>
        <dbReference type="Google" id="ProtNLM"/>
    </source>
</evidence>
<dbReference type="RefSeq" id="WP_096051937.1">
    <property type="nucleotide sequence ID" value="NZ_CP023315.3"/>
</dbReference>
<feature type="signal peptide" evidence="1">
    <location>
        <begin position="1"/>
        <end position="22"/>
    </location>
</feature>
<dbReference type="PROSITE" id="PS51257">
    <property type="entry name" value="PROKAR_LIPOPROTEIN"/>
    <property type="match status" value="1"/>
</dbReference>
<accession>A0A290MVX5</accession>
<sequence>MTRPRMKSGALAVLALAGLTACSPKLPDGIDETVLAQSIGRQIGSGSTCVVIAEAAGGKLVWRGGGYVTCARDLPTCDGVVTTAEKLLQANLGKPARFFSCESGSAPGNTVGWAIGPVPTGAGKPARNLTYVAVMEGERALPGLEIKDRVEQAFEKAGF</sequence>
<keyword evidence="1" id="KW-0732">Signal</keyword>
<evidence type="ECO:0000313" key="2">
    <source>
        <dbReference type="EMBL" id="ATC32520.1"/>
    </source>
</evidence>
<reference evidence="3" key="1">
    <citation type="submission" date="2017-09" db="EMBL/GenBank/DDBJ databases">
        <title>Genome evolution observed in wild isolates of Caulobacter crescentus.</title>
        <authorList>
            <person name="Ely B."/>
            <person name="Wilson K."/>
            <person name="Scott D."/>
        </authorList>
    </citation>
    <scope>NUCLEOTIDE SEQUENCE [LARGE SCALE GENOMIC DNA]</scope>
    <source>
        <strain evidence="3">CB13b1a</strain>
    </source>
</reference>
<name>A0A290MVX5_CAUVI</name>